<feature type="compositionally biased region" description="Polar residues" evidence="2">
    <location>
        <begin position="44"/>
        <end position="57"/>
    </location>
</feature>
<sequence>MPVEADDKQTNNNSMDNMVKSRPKRLNAGNKLQKLLEQEKLADSSKSSTIRQYLNNNQEDHDVLDLLFQDDDEEQKEDIDFVMGDYIQKDDVFTDSDNEDDDKGDTREEDTNERQLEQERKRERRLERKAKNKIPVLTKRKTVDTNDKNIVQDTETQKQQQRRTKRRRLELQSAETLLSQTRRTSSRKSAIANKIRVYEKLLEEEKQRNLLQENYKKIALAKKERYKELTQEEKLQEALKTESINRASLNKYKEMELHNKKNRLMMQQRGKIKFKAGEEILTMYSCEWRVTPVMEVEDLEYWKAELKKRENGGRKRRPRRKKPLKKQLKEKGKEEEEGQEKQLNVNKDGGEQQLLNKSDVILQKPVINEGKENKNGDINFMDETEVKQVTVARNVSENNCKHRELDRENMETLQKNIIIQEQESFIQKELSEDHNTLHSLPKTEGKSFTENPNPITKELNGDVNDVYEESPYQGPEQQVSKNFIWLHTFLPQPTNQETTDIKAFLFGQPVKPASAIKEALEDDLETIIHSKKPTDQDKPKIRQISIKDVETILGNFPRFGEYDKKIKHSDVVQHHNTETIELKTKPPSGLFLPNGQRKKCLFSGKNAQYFDPKYGIPYSDLESYRMLQEMIDSPCKMQWFEFKNGGILLNSSIKPAKGCPEGF</sequence>
<dbReference type="VEuPathDB" id="FungiDB:SCODWIG_02276"/>
<feature type="compositionally biased region" description="Acidic residues" evidence="2">
    <location>
        <begin position="93"/>
        <end position="111"/>
    </location>
</feature>
<dbReference type="InterPro" id="IPR046757">
    <property type="entry name" value="YL1_N"/>
</dbReference>
<dbReference type="Pfam" id="PF05764">
    <property type="entry name" value="YL1"/>
    <property type="match status" value="1"/>
</dbReference>
<dbReference type="SMART" id="SM00993">
    <property type="entry name" value="YL1_C"/>
    <property type="match status" value="1"/>
</dbReference>
<evidence type="ECO:0000313" key="5">
    <source>
        <dbReference type="Proteomes" id="UP000262825"/>
    </source>
</evidence>
<dbReference type="Proteomes" id="UP000262825">
    <property type="component" value="Unassembled WGS sequence"/>
</dbReference>
<feature type="compositionally biased region" description="Basic and acidic residues" evidence="2">
    <location>
        <begin position="437"/>
        <end position="447"/>
    </location>
</feature>
<gene>
    <name evidence="4" type="ORF">SCODWIG_02276</name>
</gene>
<name>A0A376B743_9ASCO</name>
<feature type="compositionally biased region" description="Basic and acidic residues" evidence="2">
    <location>
        <begin position="34"/>
        <end position="43"/>
    </location>
</feature>
<feature type="region of interest" description="Disordered" evidence="2">
    <location>
        <begin position="1"/>
        <end position="60"/>
    </location>
</feature>
<feature type="region of interest" description="Disordered" evidence="2">
    <location>
        <begin position="437"/>
        <end position="456"/>
    </location>
</feature>
<organism evidence="4 5">
    <name type="scientific">Saccharomycodes ludwigii</name>
    <dbReference type="NCBI Taxonomy" id="36035"/>
    <lineage>
        <taxon>Eukaryota</taxon>
        <taxon>Fungi</taxon>
        <taxon>Dikarya</taxon>
        <taxon>Ascomycota</taxon>
        <taxon>Saccharomycotina</taxon>
        <taxon>Saccharomycetes</taxon>
        <taxon>Saccharomycodales</taxon>
        <taxon>Saccharomycodaceae</taxon>
        <taxon>Saccharomycodes</taxon>
    </lineage>
</organism>
<feature type="region of interest" description="Disordered" evidence="2">
    <location>
        <begin position="308"/>
        <end position="351"/>
    </location>
</feature>
<feature type="compositionally biased region" description="Basic residues" evidence="2">
    <location>
        <begin position="314"/>
        <end position="326"/>
    </location>
</feature>
<dbReference type="GO" id="GO:0005634">
    <property type="term" value="C:nucleus"/>
    <property type="evidence" value="ECO:0007669"/>
    <property type="project" value="TreeGrafter"/>
</dbReference>
<evidence type="ECO:0000256" key="1">
    <source>
        <dbReference type="ARBA" id="ARBA00006832"/>
    </source>
</evidence>
<keyword evidence="5" id="KW-1185">Reference proteome</keyword>
<evidence type="ECO:0000313" key="4">
    <source>
        <dbReference type="EMBL" id="SSD60515.1"/>
    </source>
</evidence>
<dbReference type="EMBL" id="UFAJ01000376">
    <property type="protein sequence ID" value="SSD60515.1"/>
    <property type="molecule type" value="Genomic_DNA"/>
</dbReference>
<proteinExistence type="inferred from homology"/>
<feature type="domain" description="Vps72/YL1 C-terminal" evidence="3">
    <location>
        <begin position="598"/>
        <end position="627"/>
    </location>
</feature>
<feature type="compositionally biased region" description="Basic and acidic residues" evidence="2">
    <location>
        <begin position="112"/>
        <end position="126"/>
    </location>
</feature>
<evidence type="ECO:0000259" key="3">
    <source>
        <dbReference type="SMART" id="SM00993"/>
    </source>
</evidence>
<evidence type="ECO:0000256" key="2">
    <source>
        <dbReference type="SAM" id="MobiDB-lite"/>
    </source>
</evidence>
<dbReference type="PANTHER" id="PTHR13275">
    <property type="entry name" value="YL-1 PROTEIN TRANSCRIPTION FACTOR-LIKE 1"/>
    <property type="match status" value="1"/>
</dbReference>
<comment type="similarity">
    <text evidence="1">Belongs to the VPS72/YL1 family.</text>
</comment>
<feature type="region of interest" description="Disordered" evidence="2">
    <location>
        <begin position="90"/>
        <end position="168"/>
    </location>
</feature>
<reference evidence="5" key="1">
    <citation type="submission" date="2018-06" db="EMBL/GenBank/DDBJ databases">
        <authorList>
            <person name="Guldener U."/>
        </authorList>
    </citation>
    <scope>NUCLEOTIDE SEQUENCE [LARGE SCALE GENOMIC DNA]</scope>
    <source>
        <strain evidence="5">UTAD17</strain>
    </source>
</reference>
<dbReference type="PANTHER" id="PTHR13275:SF4">
    <property type="entry name" value="VACUOLAR PROTEIN SORTING-ASSOCIATED PROTEIN 72 HOMOLOG"/>
    <property type="match status" value="1"/>
</dbReference>
<accession>A0A376B743</accession>
<dbReference type="AlphaFoldDB" id="A0A376B743"/>
<protein>
    <recommendedName>
        <fullName evidence="3">Vps72/YL1 C-terminal domain-containing protein</fullName>
    </recommendedName>
</protein>
<dbReference type="Pfam" id="PF08265">
    <property type="entry name" value="YL1_C"/>
    <property type="match status" value="1"/>
</dbReference>
<dbReference type="InterPro" id="IPR013272">
    <property type="entry name" value="Vps72/YL1_C"/>
</dbReference>